<dbReference type="EMBL" id="QEKV01000001">
    <property type="protein sequence ID" value="PVY95554.1"/>
    <property type="molecule type" value="Genomic_DNA"/>
</dbReference>
<dbReference type="UniPathway" id="UPA00077">
    <property type="reaction ID" value="UER00158"/>
</dbReference>
<accession>A0A2U1E6I1</accession>
<gene>
    <name evidence="8" type="ORF">C7381_10180</name>
</gene>
<dbReference type="Gene3D" id="3.40.430.10">
    <property type="entry name" value="Dihydrofolate Reductase, subunit A"/>
    <property type="match status" value="1"/>
</dbReference>
<feature type="domain" description="DHFR" evidence="7">
    <location>
        <begin position="24"/>
        <end position="179"/>
    </location>
</feature>
<keyword evidence="6" id="KW-0560">Oxidoreductase</keyword>
<evidence type="ECO:0000313" key="8">
    <source>
        <dbReference type="EMBL" id="PVY95554.1"/>
    </source>
</evidence>
<evidence type="ECO:0000256" key="5">
    <source>
        <dbReference type="ARBA" id="ARBA00022857"/>
    </source>
</evidence>
<dbReference type="InterPro" id="IPR024072">
    <property type="entry name" value="DHFR-like_dom_sf"/>
</dbReference>
<dbReference type="PANTHER" id="PTHR48069:SF3">
    <property type="entry name" value="DIHYDROFOLATE REDUCTASE"/>
    <property type="match status" value="1"/>
</dbReference>
<keyword evidence="4" id="KW-0554">One-carbon metabolism</keyword>
<comment type="pathway">
    <text evidence="1">Cofactor biosynthesis; tetrahydrofolate biosynthesis; 5,6,7,8-tetrahydrofolate from 7,8-dihydrofolate: step 1/1.</text>
</comment>
<dbReference type="CDD" id="cd00209">
    <property type="entry name" value="DHFR"/>
    <property type="match status" value="1"/>
</dbReference>
<dbReference type="PROSITE" id="PS51330">
    <property type="entry name" value="DHFR_2"/>
    <property type="match status" value="1"/>
</dbReference>
<keyword evidence="9" id="KW-1185">Reference proteome</keyword>
<keyword evidence="5" id="KW-0521">NADP</keyword>
<name>A0A2U1E6I1_9FIRM</name>
<dbReference type="GO" id="GO:0046452">
    <property type="term" value="P:dihydrofolate metabolic process"/>
    <property type="evidence" value="ECO:0007669"/>
    <property type="project" value="TreeGrafter"/>
</dbReference>
<dbReference type="RefSeq" id="WP_116479492.1">
    <property type="nucleotide sequence ID" value="NZ_QEKV01000001.1"/>
</dbReference>
<dbReference type="Proteomes" id="UP000245793">
    <property type="component" value="Unassembled WGS sequence"/>
</dbReference>
<dbReference type="GO" id="GO:0046654">
    <property type="term" value="P:tetrahydrofolate biosynthetic process"/>
    <property type="evidence" value="ECO:0007669"/>
    <property type="project" value="UniProtKB-UniPathway"/>
</dbReference>
<evidence type="ECO:0000256" key="4">
    <source>
        <dbReference type="ARBA" id="ARBA00022563"/>
    </source>
</evidence>
<reference evidence="8 9" key="1">
    <citation type="submission" date="2018-04" db="EMBL/GenBank/DDBJ databases">
        <title>Genomic Encyclopedia of Type Strains, Phase IV (KMG-IV): sequencing the most valuable type-strain genomes for metagenomic binning, comparative biology and taxonomic classification.</title>
        <authorList>
            <person name="Goeker M."/>
        </authorList>
    </citation>
    <scope>NUCLEOTIDE SEQUENCE [LARGE SCALE GENOMIC DNA]</scope>
    <source>
        <strain evidence="8 9">DSM 20705</strain>
    </source>
</reference>
<dbReference type="SUPFAM" id="SSF53597">
    <property type="entry name" value="Dihydrofolate reductase-like"/>
    <property type="match status" value="1"/>
</dbReference>
<evidence type="ECO:0000256" key="6">
    <source>
        <dbReference type="ARBA" id="ARBA00023002"/>
    </source>
</evidence>
<dbReference type="GO" id="GO:0050661">
    <property type="term" value="F:NADP binding"/>
    <property type="evidence" value="ECO:0007669"/>
    <property type="project" value="InterPro"/>
</dbReference>
<dbReference type="InterPro" id="IPR012259">
    <property type="entry name" value="DHFR"/>
</dbReference>
<dbReference type="GO" id="GO:0006730">
    <property type="term" value="P:one-carbon metabolic process"/>
    <property type="evidence" value="ECO:0007669"/>
    <property type="project" value="UniProtKB-KW"/>
</dbReference>
<dbReference type="EC" id="1.5.1.3" evidence="3"/>
<evidence type="ECO:0000259" key="7">
    <source>
        <dbReference type="PROSITE" id="PS51330"/>
    </source>
</evidence>
<dbReference type="GO" id="GO:0004146">
    <property type="term" value="F:dihydrofolate reductase activity"/>
    <property type="evidence" value="ECO:0007669"/>
    <property type="project" value="UniProtKB-EC"/>
</dbReference>
<evidence type="ECO:0000256" key="3">
    <source>
        <dbReference type="ARBA" id="ARBA00012856"/>
    </source>
</evidence>
<dbReference type="PANTHER" id="PTHR48069">
    <property type="entry name" value="DIHYDROFOLATE REDUCTASE"/>
    <property type="match status" value="1"/>
</dbReference>
<dbReference type="AlphaFoldDB" id="A0A2U1E6I1"/>
<protein>
    <recommendedName>
        <fullName evidence="3">dihydrofolate reductase</fullName>
        <ecNumber evidence="3">1.5.1.3</ecNumber>
    </recommendedName>
</protein>
<dbReference type="GO" id="GO:0005829">
    <property type="term" value="C:cytosol"/>
    <property type="evidence" value="ECO:0007669"/>
    <property type="project" value="TreeGrafter"/>
</dbReference>
<evidence type="ECO:0000256" key="1">
    <source>
        <dbReference type="ARBA" id="ARBA00004903"/>
    </source>
</evidence>
<proteinExistence type="inferred from homology"/>
<evidence type="ECO:0000256" key="2">
    <source>
        <dbReference type="ARBA" id="ARBA00009539"/>
    </source>
</evidence>
<dbReference type="InterPro" id="IPR001796">
    <property type="entry name" value="DHFR_dom"/>
</dbReference>
<dbReference type="GO" id="GO:0046655">
    <property type="term" value="P:folic acid metabolic process"/>
    <property type="evidence" value="ECO:0007669"/>
    <property type="project" value="TreeGrafter"/>
</dbReference>
<comment type="caution">
    <text evidence="8">The sequence shown here is derived from an EMBL/GenBank/DDBJ whole genome shotgun (WGS) entry which is preliminary data.</text>
</comment>
<organism evidence="8 9">
    <name type="scientific">Ezakiella coagulans</name>
    <dbReference type="NCBI Taxonomy" id="46507"/>
    <lineage>
        <taxon>Bacteria</taxon>
        <taxon>Bacillati</taxon>
        <taxon>Bacillota</taxon>
        <taxon>Tissierellia</taxon>
        <taxon>Ezakiella</taxon>
    </lineage>
</organism>
<comment type="similarity">
    <text evidence="2">Belongs to the dihydrofolate reductase family.</text>
</comment>
<sequence length="180" mass="20585">MDNRDSGRLQVDLETINKRIEDGGVSIILACDLNYGIGIDGDMLFWIDDDLKRFKEITMGKNLYMGRTTFESTGPLEGRKMIVLSSKNPEGADEVIHDFDEFRERLKNDKNGMLIGGANTVNSMIEDIDYMYLTIVLKKYKADSTILNPIKNGFALENESKIMFDEKTGLNYKYVVFKRK</sequence>
<dbReference type="Pfam" id="PF00186">
    <property type="entry name" value="DHFR_1"/>
    <property type="match status" value="1"/>
</dbReference>
<evidence type="ECO:0000313" key="9">
    <source>
        <dbReference type="Proteomes" id="UP000245793"/>
    </source>
</evidence>